<dbReference type="PANTHER" id="PTHR30006:SF3">
    <property type="entry name" value="THIAMINE-BINDING PERIPLASMIC PROTEIN"/>
    <property type="match status" value="1"/>
</dbReference>
<evidence type="ECO:0000256" key="4">
    <source>
        <dbReference type="ARBA" id="ARBA00022729"/>
    </source>
</evidence>
<protein>
    <submittedName>
        <fullName evidence="6">Putative spermidine/putrescine transport system substrate-binding protein</fullName>
    </submittedName>
</protein>
<dbReference type="GO" id="GO:0030976">
    <property type="term" value="F:thiamine pyrophosphate binding"/>
    <property type="evidence" value="ECO:0007669"/>
    <property type="project" value="TreeGrafter"/>
</dbReference>
<keyword evidence="3" id="KW-0813">Transport</keyword>
<comment type="subcellular location">
    <subcellularLocation>
        <location evidence="1">Periplasm</location>
    </subcellularLocation>
</comment>
<organism evidence="6 7">
    <name type="scientific">Neomesorhizobium albiziae</name>
    <dbReference type="NCBI Taxonomy" id="335020"/>
    <lineage>
        <taxon>Bacteria</taxon>
        <taxon>Pseudomonadati</taxon>
        <taxon>Pseudomonadota</taxon>
        <taxon>Alphaproteobacteria</taxon>
        <taxon>Hyphomicrobiales</taxon>
        <taxon>Phyllobacteriaceae</taxon>
        <taxon>Neomesorhizobium</taxon>
    </lineage>
</organism>
<evidence type="ECO:0000256" key="5">
    <source>
        <dbReference type="ARBA" id="ARBA00022764"/>
    </source>
</evidence>
<name>A0A1I4FTJ7_9HYPH</name>
<proteinExistence type="inferred from homology"/>
<sequence>MNFTCAVNRRRFLQTTSSAIVASALSGGRTSAQSSNDLRVLVYGGDYAKAAIDAYVKPFEAETGIKVIPIADEVTLTQLQLMVNSNSVSVDVIALNYPTATVSAAQGLLEEIDYSLHNKEELDGALEFAKAPYGVGQTAYAYVMVYNTETYPAEKPRPASWSEFWDVEKYPGVRTLVDGQYGSQGPWEEALLADGVAPDALYPMDIDRVFASLDKIKPHVRKWWSVGSEIQQMMHDKLAALYQAYDGRTNLLIDQGVPLEINWNQSKVTWDLWAIPKGGPKVQNAQRFVEFATRADRQAAFAKLFPSAPTNLRAYESIPEDLGRRFPTHPDNIANSIFINAKWYAEVGADGLSNTERLIQRWNDWILQ</sequence>
<accession>A0A1I4FTJ7</accession>
<dbReference type="InterPro" id="IPR006059">
    <property type="entry name" value="SBP"/>
</dbReference>
<dbReference type="Pfam" id="PF13416">
    <property type="entry name" value="SBP_bac_8"/>
    <property type="match status" value="1"/>
</dbReference>
<dbReference type="AlphaFoldDB" id="A0A1I4FTJ7"/>
<dbReference type="GO" id="GO:0030288">
    <property type="term" value="C:outer membrane-bounded periplasmic space"/>
    <property type="evidence" value="ECO:0007669"/>
    <property type="project" value="TreeGrafter"/>
</dbReference>
<dbReference type="GO" id="GO:0030975">
    <property type="term" value="F:thiamine binding"/>
    <property type="evidence" value="ECO:0007669"/>
    <property type="project" value="TreeGrafter"/>
</dbReference>
<reference evidence="6 7" key="1">
    <citation type="submission" date="2016-10" db="EMBL/GenBank/DDBJ databases">
        <authorList>
            <person name="Varghese N."/>
            <person name="Submissions S."/>
        </authorList>
    </citation>
    <scope>NUCLEOTIDE SEQUENCE [LARGE SCALE GENOMIC DNA]</scope>
    <source>
        <strain evidence="6 7">DSM 21822</strain>
    </source>
</reference>
<evidence type="ECO:0000313" key="7">
    <source>
        <dbReference type="Proteomes" id="UP000323300"/>
    </source>
</evidence>
<dbReference type="RefSeq" id="WP_149764620.1">
    <property type="nucleotide sequence ID" value="NZ_BSPE01000041.1"/>
</dbReference>
<gene>
    <name evidence="6" type="ORF">SAMN04488498_1599</name>
</gene>
<evidence type="ECO:0000256" key="3">
    <source>
        <dbReference type="ARBA" id="ARBA00022448"/>
    </source>
</evidence>
<dbReference type="EMBL" id="FOSL01000059">
    <property type="protein sequence ID" value="SFL21178.1"/>
    <property type="molecule type" value="Genomic_DNA"/>
</dbReference>
<dbReference type="Proteomes" id="UP000323300">
    <property type="component" value="Unassembled WGS sequence"/>
</dbReference>
<keyword evidence="4" id="KW-0732">Signal</keyword>
<dbReference type="Gene3D" id="3.40.190.10">
    <property type="entry name" value="Periplasmic binding protein-like II"/>
    <property type="match status" value="2"/>
</dbReference>
<comment type="similarity">
    <text evidence="2">Belongs to the bacterial solute-binding protein 1 family.</text>
</comment>
<dbReference type="InterPro" id="IPR006311">
    <property type="entry name" value="TAT_signal"/>
</dbReference>
<evidence type="ECO:0000313" key="6">
    <source>
        <dbReference type="EMBL" id="SFL21178.1"/>
    </source>
</evidence>
<evidence type="ECO:0000256" key="2">
    <source>
        <dbReference type="ARBA" id="ARBA00008520"/>
    </source>
</evidence>
<keyword evidence="5" id="KW-0574">Periplasm</keyword>
<evidence type="ECO:0000256" key="1">
    <source>
        <dbReference type="ARBA" id="ARBA00004418"/>
    </source>
</evidence>
<dbReference type="SUPFAM" id="SSF53850">
    <property type="entry name" value="Periplasmic binding protein-like II"/>
    <property type="match status" value="1"/>
</dbReference>
<dbReference type="CDD" id="cd13589">
    <property type="entry name" value="PBP2_polyamine_RpCGA009"/>
    <property type="match status" value="1"/>
</dbReference>
<dbReference type="PROSITE" id="PS51318">
    <property type="entry name" value="TAT"/>
    <property type="match status" value="1"/>
</dbReference>
<dbReference type="OrthoDB" id="9815444at2"/>
<dbReference type="GO" id="GO:0015888">
    <property type="term" value="P:thiamine transport"/>
    <property type="evidence" value="ECO:0007669"/>
    <property type="project" value="TreeGrafter"/>
</dbReference>
<dbReference type="PANTHER" id="PTHR30006">
    <property type="entry name" value="THIAMINE-BINDING PERIPLASMIC PROTEIN-RELATED"/>
    <property type="match status" value="1"/>
</dbReference>
<keyword evidence="7" id="KW-1185">Reference proteome</keyword>